<evidence type="ECO:0000256" key="6">
    <source>
        <dbReference type="PIRSR" id="PIRSR000106-2"/>
    </source>
</evidence>
<dbReference type="HOGENOM" id="CLU_034446_2_1_9"/>
<dbReference type="InterPro" id="IPR012301">
    <property type="entry name" value="Malic_N_dom"/>
</dbReference>
<dbReference type="InterPro" id="IPR001891">
    <property type="entry name" value="Malic_OxRdtase"/>
</dbReference>
<comment type="caution">
    <text evidence="10">The sequence shown here is derived from an EMBL/GenBank/DDBJ whole genome shotgun (WGS) entry which is preliminary data.</text>
</comment>
<dbReference type="InterPro" id="IPR012302">
    <property type="entry name" value="Malic_NAD-bd"/>
</dbReference>
<dbReference type="PANTHER" id="PTHR43237:SF4">
    <property type="entry name" value="NADP-DEPENDENT MALIC ENZYME"/>
    <property type="match status" value="1"/>
</dbReference>
<organism evidence="10 11">
    <name type="scientific">Centipeda periodontii DSM 2778</name>
    <dbReference type="NCBI Taxonomy" id="888060"/>
    <lineage>
        <taxon>Bacteria</taxon>
        <taxon>Bacillati</taxon>
        <taxon>Bacillota</taxon>
        <taxon>Negativicutes</taxon>
        <taxon>Selenomonadales</taxon>
        <taxon>Selenomonadaceae</taxon>
        <taxon>Centipeda</taxon>
    </lineage>
</organism>
<keyword evidence="11" id="KW-1185">Reference proteome</keyword>
<dbReference type="SUPFAM" id="SSF53223">
    <property type="entry name" value="Aminoacid dehydrogenase-like, N-terminal domain"/>
    <property type="match status" value="1"/>
</dbReference>
<gene>
    <name evidence="10" type="primary">maeB</name>
    <name evidence="10" type="ORF">HMPREF9081_0514</name>
</gene>
<feature type="binding site" evidence="6">
    <location>
        <position position="311"/>
    </location>
    <ligand>
        <name>(S)-malate</name>
        <dbReference type="ChEBI" id="CHEBI:15589"/>
    </ligand>
</feature>
<feature type="active site" description="Proton acceptor" evidence="5">
    <location>
        <position position="116"/>
    </location>
</feature>
<dbReference type="EMBL" id="AFHQ01000017">
    <property type="protein sequence ID" value="EGK61433.1"/>
    <property type="molecule type" value="Genomic_DNA"/>
</dbReference>
<dbReference type="STRING" id="888060.HMPREF9081_0514"/>
<evidence type="ECO:0000256" key="1">
    <source>
        <dbReference type="ARBA" id="ARBA00001936"/>
    </source>
</evidence>
<dbReference type="eggNOG" id="COG0281">
    <property type="taxonomic scope" value="Bacteria"/>
</dbReference>
<feature type="binding site" evidence="7">
    <location>
        <position position="158"/>
    </location>
    <ligand>
        <name>a divalent metal cation</name>
        <dbReference type="ChEBI" id="CHEBI:60240"/>
    </ligand>
</feature>
<dbReference type="CDD" id="cd05311">
    <property type="entry name" value="NAD_bind_2_malic_enz"/>
    <property type="match status" value="1"/>
</dbReference>
<dbReference type="AlphaFoldDB" id="F5RJU3"/>
<feature type="active site" description="Proton donor" evidence="5">
    <location>
        <position position="61"/>
    </location>
</feature>
<dbReference type="PROSITE" id="PS00331">
    <property type="entry name" value="MALIC_ENZYMES"/>
    <property type="match status" value="1"/>
</dbReference>
<dbReference type="PIRSF" id="PIRSF000106">
    <property type="entry name" value="ME"/>
    <property type="match status" value="1"/>
</dbReference>
<comment type="cofactor">
    <cofactor evidence="7">
        <name>Mg(2+)</name>
        <dbReference type="ChEBI" id="CHEBI:18420"/>
    </cofactor>
    <cofactor evidence="7">
        <name>Mn(2+)</name>
        <dbReference type="ChEBI" id="CHEBI:29035"/>
    </cofactor>
    <text evidence="7">Divalent metal cations. Prefers magnesium or manganese.</text>
</comment>
<protein>
    <submittedName>
        <fullName evidence="10">NADP-dependent malate dehydrogenase (Oxaloacetate-decarboxylating)</fullName>
        <ecNumber evidence="10">1.1.1.40</ecNumber>
    </submittedName>
</protein>
<accession>F5RJU3</accession>
<dbReference type="EC" id="1.1.1.40" evidence="10"/>
<feature type="binding site" evidence="7">
    <location>
        <position position="184"/>
    </location>
    <ligand>
        <name>a divalent metal cation</name>
        <dbReference type="ChEBI" id="CHEBI:60240"/>
    </ligand>
</feature>
<dbReference type="SUPFAM" id="SSF51735">
    <property type="entry name" value="NAD(P)-binding Rossmann-fold domains"/>
    <property type="match status" value="1"/>
</dbReference>
<sequence length="437" mass="46130">MRSEVLALDITLCGSIPQKGRFIMASKFDAEALELHRSHHGKLAVTPTVPIATRDDLSRAYTPGVAAPCLAIKENPAKIYDYTTKGNMVAVVTNGTAVLGLGNIGAGAGLPVMEGKSILFKGFAGVDSVPVCVNSPKVEDVVKVCQLIAPTYGGINLEDIKAPQCFDIENELKKTLDIPVFHDDQHGTAIVVVSALLNAYKYLDRDLRTAKIVINGAGAAGQAIARLLFAYGIKTVVLCDTTGAVYEGRTENMNPYKESLAKVSNRQKEKGGLAQIIKGKDIFIGVSAPGSLTQEMIKSMSKDPVIMAMANPVPEILPDEAKAAGARIVCTGRSDFPNQVNNLLAFPGIFRGALDVRAKEINDEMKIAAANAIASLVAESELNETNIIASPLDPRVAPTVAAAVAKAALETGVARLTDITPEAVAAHTRELLGHTVA</sequence>
<comment type="similarity">
    <text evidence="2">Belongs to the malic enzymes family.</text>
</comment>
<feature type="binding site" evidence="6">
    <location>
        <position position="341"/>
    </location>
    <ligand>
        <name>(S)-malate</name>
        <dbReference type="ChEBI" id="CHEBI:15589"/>
    </ligand>
</feature>
<evidence type="ECO:0000256" key="7">
    <source>
        <dbReference type="PIRSR" id="PIRSR000106-3"/>
    </source>
</evidence>
<dbReference type="InterPro" id="IPR037062">
    <property type="entry name" value="Malic_N_dom_sf"/>
</dbReference>
<dbReference type="PANTHER" id="PTHR43237">
    <property type="entry name" value="NADP-DEPENDENT MALIC ENZYME"/>
    <property type="match status" value="1"/>
</dbReference>
<keyword evidence="4 10" id="KW-0560">Oxidoreductase</keyword>
<dbReference type="SMART" id="SM00919">
    <property type="entry name" value="Malic_M"/>
    <property type="match status" value="1"/>
</dbReference>
<feature type="domain" description="Malic enzyme N-terminal" evidence="9">
    <location>
        <begin position="40"/>
        <end position="173"/>
    </location>
</feature>
<proteinExistence type="inferred from homology"/>
<dbReference type="InterPro" id="IPR051674">
    <property type="entry name" value="Malate_Decarboxylase"/>
</dbReference>
<dbReference type="Pfam" id="PF03949">
    <property type="entry name" value="Malic_M"/>
    <property type="match status" value="1"/>
</dbReference>
<dbReference type="GO" id="GO:0046872">
    <property type="term" value="F:metal ion binding"/>
    <property type="evidence" value="ECO:0007669"/>
    <property type="project" value="UniProtKB-KW"/>
</dbReference>
<evidence type="ECO:0000259" key="8">
    <source>
        <dbReference type="SMART" id="SM00919"/>
    </source>
</evidence>
<dbReference type="InterPro" id="IPR015884">
    <property type="entry name" value="Malic_enzyme_CS"/>
</dbReference>
<evidence type="ECO:0000313" key="11">
    <source>
        <dbReference type="Proteomes" id="UP000004067"/>
    </source>
</evidence>
<evidence type="ECO:0000256" key="2">
    <source>
        <dbReference type="ARBA" id="ARBA00008785"/>
    </source>
</evidence>
<evidence type="ECO:0000256" key="3">
    <source>
        <dbReference type="ARBA" id="ARBA00022723"/>
    </source>
</evidence>
<feature type="domain" description="Malic enzyme NAD-binding" evidence="8">
    <location>
        <begin position="185"/>
        <end position="409"/>
    </location>
</feature>
<dbReference type="SMART" id="SM01274">
    <property type="entry name" value="malic"/>
    <property type="match status" value="1"/>
</dbReference>
<evidence type="ECO:0000313" key="10">
    <source>
        <dbReference type="EMBL" id="EGK61433.1"/>
    </source>
</evidence>
<dbReference type="InterPro" id="IPR036291">
    <property type="entry name" value="NAD(P)-bd_dom_sf"/>
</dbReference>
<dbReference type="FunFam" id="3.40.50.720:FF:000095">
    <property type="entry name" value="NADP-dependent malic enzyme"/>
    <property type="match status" value="1"/>
</dbReference>
<keyword evidence="3 7" id="KW-0479">Metal-binding</keyword>
<dbReference type="GO" id="GO:0004473">
    <property type="term" value="F:malate dehydrogenase (decarboxylating) (NADP+) activity"/>
    <property type="evidence" value="ECO:0007669"/>
    <property type="project" value="UniProtKB-EC"/>
</dbReference>
<dbReference type="InterPro" id="IPR046346">
    <property type="entry name" value="Aminoacid_DH-like_N_sf"/>
</dbReference>
<dbReference type="InterPro" id="IPR045213">
    <property type="entry name" value="Malic_NAD-bd_bact_type"/>
</dbReference>
<dbReference type="FunFam" id="3.40.50.10380:FF:000003">
    <property type="entry name" value="NADP-dependent malic enzyme"/>
    <property type="match status" value="1"/>
</dbReference>
<dbReference type="Pfam" id="PF00390">
    <property type="entry name" value="malic"/>
    <property type="match status" value="1"/>
</dbReference>
<evidence type="ECO:0000256" key="5">
    <source>
        <dbReference type="PIRSR" id="PIRSR000106-1"/>
    </source>
</evidence>
<dbReference type="GO" id="GO:0051287">
    <property type="term" value="F:NAD binding"/>
    <property type="evidence" value="ECO:0007669"/>
    <property type="project" value="InterPro"/>
</dbReference>
<evidence type="ECO:0000256" key="4">
    <source>
        <dbReference type="ARBA" id="ARBA00023002"/>
    </source>
</evidence>
<evidence type="ECO:0000259" key="9">
    <source>
        <dbReference type="SMART" id="SM01274"/>
    </source>
</evidence>
<reference evidence="10 11" key="1">
    <citation type="submission" date="2011-04" db="EMBL/GenBank/DDBJ databases">
        <authorList>
            <person name="Muzny D."/>
            <person name="Qin X."/>
            <person name="Deng J."/>
            <person name="Jiang H."/>
            <person name="Liu Y."/>
            <person name="Qu J."/>
            <person name="Song X.-Z."/>
            <person name="Zhang L."/>
            <person name="Thornton R."/>
            <person name="Coyle M."/>
            <person name="Francisco L."/>
            <person name="Jackson L."/>
            <person name="Javaid M."/>
            <person name="Korchina V."/>
            <person name="Kovar C."/>
            <person name="Mata R."/>
            <person name="Mathew T."/>
            <person name="Ngo R."/>
            <person name="Nguyen L."/>
            <person name="Nguyen N."/>
            <person name="Okwuonu G."/>
            <person name="Ongeri F."/>
            <person name="Pham C."/>
            <person name="Simmons D."/>
            <person name="Wilczek-Boney K."/>
            <person name="Hale W."/>
            <person name="Jakkamsetti A."/>
            <person name="Pham P."/>
            <person name="Ruth R."/>
            <person name="San Lucas F."/>
            <person name="Warren J."/>
            <person name="Zhang J."/>
            <person name="Zhao Z."/>
            <person name="Zhou C."/>
            <person name="Zhu D."/>
            <person name="Lee S."/>
            <person name="Bess C."/>
            <person name="Blankenburg K."/>
            <person name="Forbes L."/>
            <person name="Fu Q."/>
            <person name="Gubbala S."/>
            <person name="Hirani K."/>
            <person name="Jayaseelan J.C."/>
            <person name="Lara F."/>
            <person name="Munidasa M."/>
            <person name="Palculict T."/>
            <person name="Patil S."/>
            <person name="Pu L.-L."/>
            <person name="Saada N."/>
            <person name="Tang L."/>
            <person name="Weissenberger G."/>
            <person name="Zhu Y."/>
            <person name="Hemphill L."/>
            <person name="Shang Y."/>
            <person name="Youmans B."/>
            <person name="Ayvaz T."/>
            <person name="Ross M."/>
            <person name="Santibanez J."/>
            <person name="Aqrawi P."/>
            <person name="Gross S."/>
            <person name="Joshi V."/>
            <person name="Fowler G."/>
            <person name="Nazareth L."/>
            <person name="Reid J."/>
            <person name="Worley K."/>
            <person name="Petrosino J."/>
            <person name="Highlander S."/>
            <person name="Gibbs R."/>
        </authorList>
    </citation>
    <scope>NUCLEOTIDE SEQUENCE [LARGE SCALE GENOMIC DNA]</scope>
    <source>
        <strain evidence="10 11">DSM 2778</strain>
    </source>
</reference>
<comment type="cofactor">
    <cofactor evidence="1">
        <name>Mn(2+)</name>
        <dbReference type="ChEBI" id="CHEBI:29035"/>
    </cofactor>
</comment>
<dbReference type="Proteomes" id="UP000004067">
    <property type="component" value="Unassembled WGS sequence"/>
</dbReference>
<name>F5RJU3_9FIRM</name>
<dbReference type="Gene3D" id="3.40.50.10380">
    <property type="entry name" value="Malic enzyme, N-terminal domain"/>
    <property type="match status" value="1"/>
</dbReference>
<dbReference type="Gene3D" id="3.40.50.720">
    <property type="entry name" value="NAD(P)-binding Rossmann-like Domain"/>
    <property type="match status" value="1"/>
</dbReference>
<feature type="binding site" evidence="7">
    <location>
        <position position="159"/>
    </location>
    <ligand>
        <name>a divalent metal cation</name>
        <dbReference type="ChEBI" id="CHEBI:60240"/>
    </ligand>
</feature>